<evidence type="ECO:0000256" key="2">
    <source>
        <dbReference type="ARBA" id="ARBA00023203"/>
    </source>
</evidence>
<reference evidence="3" key="1">
    <citation type="submission" date="2025-08" db="UniProtKB">
        <authorList>
            <consortium name="Ensembl"/>
        </authorList>
    </citation>
    <scope>IDENTIFICATION</scope>
</reference>
<dbReference type="InterPro" id="IPR018159">
    <property type="entry name" value="Spectrin/alpha-actinin"/>
</dbReference>
<accession>A0A8C8YNG0</accession>
<dbReference type="SUPFAM" id="SSF46966">
    <property type="entry name" value="Spectrin repeat"/>
    <property type="match status" value="1"/>
</dbReference>
<evidence type="ECO:0000313" key="4">
    <source>
        <dbReference type="Proteomes" id="UP000694414"/>
    </source>
</evidence>
<sequence>MLSSFPKMDPSGVKVLETAEDIQERRQQVLDRYHRFKELSTLRRQKLEDSYRFQFFQRDAEELEKWIQEKLQIASDENYKDPTNLQGKLQKHQAFEAEVQANSGAIVKLDETGNLMISEGHFASETIRTRLMELHRQWELLLEKMREKGVKLLQAQKLVQYLRECEDVMDWINDKVCFGKESLLSLA</sequence>
<dbReference type="CDD" id="cd00176">
    <property type="entry name" value="SPEC"/>
    <property type="match status" value="1"/>
</dbReference>
<dbReference type="GeneTree" id="ENSGT00940000156662"/>
<dbReference type="GO" id="GO:0003779">
    <property type="term" value="F:actin binding"/>
    <property type="evidence" value="ECO:0007669"/>
    <property type="project" value="UniProtKB-KW"/>
</dbReference>
<reference evidence="3" key="2">
    <citation type="submission" date="2025-09" db="UniProtKB">
        <authorList>
            <consortium name="Ensembl"/>
        </authorList>
    </citation>
    <scope>IDENTIFICATION</scope>
</reference>
<dbReference type="AlphaFoldDB" id="A0A8C8YNG0"/>
<evidence type="ECO:0000256" key="1">
    <source>
        <dbReference type="ARBA" id="ARBA00022737"/>
    </source>
</evidence>
<dbReference type="Gene3D" id="1.20.58.60">
    <property type="match status" value="1"/>
</dbReference>
<keyword evidence="4" id="KW-1185">Reference proteome</keyword>
<keyword evidence="2" id="KW-0009">Actin-binding</keyword>
<dbReference type="InterPro" id="IPR002017">
    <property type="entry name" value="Spectrin_repeat"/>
</dbReference>
<dbReference type="Pfam" id="PF00435">
    <property type="entry name" value="Spectrin"/>
    <property type="match status" value="1"/>
</dbReference>
<organism evidence="3 4">
    <name type="scientific">Prolemur simus</name>
    <name type="common">Greater bamboo lemur</name>
    <name type="synonym">Hapalemur simus</name>
    <dbReference type="NCBI Taxonomy" id="1328070"/>
    <lineage>
        <taxon>Eukaryota</taxon>
        <taxon>Metazoa</taxon>
        <taxon>Chordata</taxon>
        <taxon>Craniata</taxon>
        <taxon>Vertebrata</taxon>
        <taxon>Euteleostomi</taxon>
        <taxon>Mammalia</taxon>
        <taxon>Eutheria</taxon>
        <taxon>Euarchontoglires</taxon>
        <taxon>Primates</taxon>
        <taxon>Strepsirrhini</taxon>
        <taxon>Lemuriformes</taxon>
        <taxon>Lemuridae</taxon>
        <taxon>Prolemur</taxon>
    </lineage>
</organism>
<dbReference type="Proteomes" id="UP000694414">
    <property type="component" value="Unplaced"/>
</dbReference>
<keyword evidence="1" id="KW-0677">Repeat</keyword>
<evidence type="ECO:0000313" key="3">
    <source>
        <dbReference type="Ensembl" id="ENSPSMP00000005191.1"/>
    </source>
</evidence>
<proteinExistence type="predicted"/>
<dbReference type="Gene3D" id="1.20.5.170">
    <property type="match status" value="1"/>
</dbReference>
<name>A0A8C8YNG0_PROSS</name>
<dbReference type="PANTHER" id="PTHR11915">
    <property type="entry name" value="SPECTRIN/FILAMIN RELATED CYTOSKELETAL PROTEIN"/>
    <property type="match status" value="1"/>
</dbReference>
<dbReference type="SMART" id="SM00150">
    <property type="entry name" value="SPEC"/>
    <property type="match status" value="1"/>
</dbReference>
<protein>
    <submittedName>
        <fullName evidence="3">Spectrin alpha, non-erythrocytic 1</fullName>
    </submittedName>
</protein>
<dbReference type="Ensembl" id="ENSPSMT00000006211.1">
    <property type="protein sequence ID" value="ENSPSMP00000005191.1"/>
    <property type="gene ID" value="ENSPSMG00000002236.1"/>
</dbReference>
<dbReference type="GO" id="GO:0043226">
    <property type="term" value="C:organelle"/>
    <property type="evidence" value="ECO:0007669"/>
    <property type="project" value="UniProtKB-ARBA"/>
</dbReference>
<dbReference type="GO" id="GO:0005737">
    <property type="term" value="C:cytoplasm"/>
    <property type="evidence" value="ECO:0007669"/>
    <property type="project" value="UniProtKB-ARBA"/>
</dbReference>
<gene>
    <name evidence="3" type="primary">SPTAN1</name>
</gene>